<protein>
    <submittedName>
        <fullName evidence="7">Rhomboid family intramembrane serine protease</fullName>
    </submittedName>
</protein>
<keyword evidence="3 5" id="KW-1133">Transmembrane helix</keyword>
<feature type="transmembrane region" description="Helical" evidence="5">
    <location>
        <begin position="230"/>
        <end position="250"/>
    </location>
</feature>
<dbReference type="Gene3D" id="1.20.1540.10">
    <property type="entry name" value="Rhomboid-like"/>
    <property type="match status" value="1"/>
</dbReference>
<keyword evidence="4 5" id="KW-0472">Membrane</keyword>
<dbReference type="GO" id="GO:0006508">
    <property type="term" value="P:proteolysis"/>
    <property type="evidence" value="ECO:0007669"/>
    <property type="project" value="UniProtKB-KW"/>
</dbReference>
<dbReference type="GO" id="GO:0016020">
    <property type="term" value="C:membrane"/>
    <property type="evidence" value="ECO:0007669"/>
    <property type="project" value="UniProtKB-SubCell"/>
</dbReference>
<evidence type="ECO:0000256" key="4">
    <source>
        <dbReference type="ARBA" id="ARBA00023136"/>
    </source>
</evidence>
<reference evidence="7" key="1">
    <citation type="submission" date="2020-07" db="EMBL/GenBank/DDBJ databases">
        <title>Huge and variable diversity of episymbiotic CPR bacteria and DPANN archaea in groundwater ecosystems.</title>
        <authorList>
            <person name="He C.Y."/>
            <person name="Keren R."/>
            <person name="Whittaker M."/>
            <person name="Farag I.F."/>
            <person name="Doudna J."/>
            <person name="Cate J.H.D."/>
            <person name="Banfield J.F."/>
        </authorList>
    </citation>
    <scope>NUCLEOTIDE SEQUENCE</scope>
    <source>
        <strain evidence="7">NC_groundwater_1296_Ag_S-0.2um_52_80</strain>
    </source>
</reference>
<organism evidence="7 8">
    <name type="scientific">Candidatus Iainarchaeum sp</name>
    <dbReference type="NCBI Taxonomy" id="3101447"/>
    <lineage>
        <taxon>Archaea</taxon>
        <taxon>Candidatus Iainarchaeota</taxon>
        <taxon>Candidatus Iainarchaeia</taxon>
        <taxon>Candidatus Iainarchaeales</taxon>
        <taxon>Candidatus Iainarchaeaceae</taxon>
        <taxon>Candidatus Iainarchaeum</taxon>
    </lineage>
</organism>
<name>A0A8T3YMD5_9ARCH</name>
<comment type="caution">
    <text evidence="7">The sequence shown here is derived from an EMBL/GenBank/DDBJ whole genome shotgun (WGS) entry which is preliminary data.</text>
</comment>
<proteinExistence type="predicted"/>
<evidence type="ECO:0000313" key="8">
    <source>
        <dbReference type="Proteomes" id="UP000732298"/>
    </source>
</evidence>
<keyword evidence="7" id="KW-0378">Hydrolase</keyword>
<keyword evidence="2 5" id="KW-0812">Transmembrane</keyword>
<dbReference type="EMBL" id="JACQPB010000045">
    <property type="protein sequence ID" value="MBI4210867.1"/>
    <property type="molecule type" value="Genomic_DNA"/>
</dbReference>
<dbReference type="SUPFAM" id="SSF144091">
    <property type="entry name" value="Rhomboid-like"/>
    <property type="match status" value="1"/>
</dbReference>
<dbReference type="GO" id="GO:0004252">
    <property type="term" value="F:serine-type endopeptidase activity"/>
    <property type="evidence" value="ECO:0007669"/>
    <property type="project" value="InterPro"/>
</dbReference>
<evidence type="ECO:0000256" key="2">
    <source>
        <dbReference type="ARBA" id="ARBA00022692"/>
    </source>
</evidence>
<dbReference type="AlphaFoldDB" id="A0A8T3YMD5"/>
<evidence type="ECO:0000256" key="1">
    <source>
        <dbReference type="ARBA" id="ARBA00004141"/>
    </source>
</evidence>
<feature type="transmembrane region" description="Helical" evidence="5">
    <location>
        <begin position="123"/>
        <end position="140"/>
    </location>
</feature>
<keyword evidence="7" id="KW-0645">Protease</keyword>
<dbReference type="InterPro" id="IPR022764">
    <property type="entry name" value="Peptidase_S54_rhomboid_dom"/>
</dbReference>
<feature type="transmembrane region" description="Helical" evidence="5">
    <location>
        <begin position="147"/>
        <end position="167"/>
    </location>
</feature>
<evidence type="ECO:0000313" key="7">
    <source>
        <dbReference type="EMBL" id="MBI4210867.1"/>
    </source>
</evidence>
<dbReference type="Proteomes" id="UP000732298">
    <property type="component" value="Unassembled WGS sequence"/>
</dbReference>
<gene>
    <name evidence="7" type="ORF">HY544_05170</name>
</gene>
<sequence>MATATQNKGNSANIAVRMNFPRATFAIIAALVLAHAALSGGFLFQKSENVSALGFSLDKPLNVLPYNFVHVDYTHLIMNLAVIAAAGLVLEGILGRRHVLALFFLGSAVSAFLFALYSPEYAVVGSSAGAIAMLGAAFSLDTRKAAAFTAAALVAGTLLVSAGAYYVERTQESLSDGIVALESQRQQAIAGNDMPAAREAEARISESRKSMEEMDAGIRLNSSIPPSSEIHVFASLFGVMYAYVFSRKALEKNSAWLMAMPARAQKALGMK</sequence>
<dbReference type="Pfam" id="PF01694">
    <property type="entry name" value="Rhomboid"/>
    <property type="match status" value="1"/>
</dbReference>
<evidence type="ECO:0000259" key="6">
    <source>
        <dbReference type="Pfam" id="PF01694"/>
    </source>
</evidence>
<dbReference type="InterPro" id="IPR035952">
    <property type="entry name" value="Rhomboid-like_sf"/>
</dbReference>
<evidence type="ECO:0000256" key="3">
    <source>
        <dbReference type="ARBA" id="ARBA00022989"/>
    </source>
</evidence>
<comment type="subcellular location">
    <subcellularLocation>
        <location evidence="1">Membrane</location>
        <topology evidence="1">Multi-pass membrane protein</topology>
    </subcellularLocation>
</comment>
<accession>A0A8T3YMD5</accession>
<feature type="transmembrane region" description="Helical" evidence="5">
    <location>
        <begin position="76"/>
        <end position="94"/>
    </location>
</feature>
<feature type="transmembrane region" description="Helical" evidence="5">
    <location>
        <begin position="99"/>
        <end position="117"/>
    </location>
</feature>
<evidence type="ECO:0000256" key="5">
    <source>
        <dbReference type="SAM" id="Phobius"/>
    </source>
</evidence>
<feature type="domain" description="Peptidase S54 rhomboid" evidence="6">
    <location>
        <begin position="64"/>
        <end position="150"/>
    </location>
</feature>